<dbReference type="InterPro" id="IPR020568">
    <property type="entry name" value="Ribosomal_Su5_D2-typ_SF"/>
</dbReference>
<evidence type="ECO:0000256" key="7">
    <source>
        <dbReference type="ARBA" id="ARBA00022840"/>
    </source>
</evidence>
<dbReference type="InterPro" id="IPR006204">
    <property type="entry name" value="GHMP_kinase_N_dom"/>
</dbReference>
<dbReference type="PIRSF" id="PIRSF010376">
    <property type="entry name" value="IspE"/>
    <property type="match status" value="1"/>
</dbReference>
<protein>
    <recommendedName>
        <fullName evidence="3 10">4-diphosphocytidyl-2-C-methyl-D-erythritol kinase</fullName>
        <shortName evidence="10">CMK</shortName>
        <ecNumber evidence="2 10">2.7.1.148</ecNumber>
    </recommendedName>
    <alternativeName>
        <fullName evidence="9 10">4-(cytidine-5'-diphospho)-2-C-methyl-D-erythritol kinase</fullName>
    </alternativeName>
</protein>
<dbReference type="PANTHER" id="PTHR43527:SF2">
    <property type="entry name" value="4-DIPHOSPHOCYTIDYL-2-C-METHYL-D-ERYTHRITOL KINASE, CHLOROPLASTIC"/>
    <property type="match status" value="1"/>
</dbReference>
<keyword evidence="14" id="KW-1185">Reference proteome</keyword>
<evidence type="ECO:0000256" key="6">
    <source>
        <dbReference type="ARBA" id="ARBA00022777"/>
    </source>
</evidence>
<dbReference type="InterPro" id="IPR014721">
    <property type="entry name" value="Ribsml_uS5_D2-typ_fold_subgr"/>
</dbReference>
<evidence type="ECO:0000256" key="3">
    <source>
        <dbReference type="ARBA" id="ARBA00017473"/>
    </source>
</evidence>
<keyword evidence="7 10" id="KW-0067">ATP-binding</keyword>
<dbReference type="UniPathway" id="UPA00056">
    <property type="reaction ID" value="UER00094"/>
</dbReference>
<evidence type="ECO:0000256" key="9">
    <source>
        <dbReference type="ARBA" id="ARBA00032554"/>
    </source>
</evidence>
<feature type="domain" description="GHMP kinase N-terminal" evidence="11">
    <location>
        <begin position="74"/>
        <end position="140"/>
    </location>
</feature>
<dbReference type="Proteomes" id="UP000319255">
    <property type="component" value="Unassembled WGS sequence"/>
</dbReference>
<feature type="domain" description="GHMP kinase C-terminal" evidence="12">
    <location>
        <begin position="208"/>
        <end position="268"/>
    </location>
</feature>
<comment type="caution">
    <text evidence="13">The sequence shown here is derived from an EMBL/GenBank/DDBJ whole genome shotgun (WGS) entry which is preliminary data.</text>
</comment>
<dbReference type="InterPro" id="IPR013750">
    <property type="entry name" value="GHMP_kinase_C_dom"/>
</dbReference>
<reference evidence="13 14" key="1">
    <citation type="submission" date="2019-06" db="EMBL/GenBank/DDBJ databases">
        <title>A novel bacterium of genus Amaricoccus, isolated from marine sediment.</title>
        <authorList>
            <person name="Huang H."/>
            <person name="Mo K."/>
            <person name="Hu Y."/>
        </authorList>
    </citation>
    <scope>NUCLEOTIDE SEQUENCE [LARGE SCALE GENOMIC DNA]</scope>
    <source>
        <strain evidence="13 14">HB172011</strain>
    </source>
</reference>
<feature type="binding site" evidence="10">
    <location>
        <begin position="96"/>
        <end position="106"/>
    </location>
    <ligand>
        <name>ATP</name>
        <dbReference type="ChEBI" id="CHEBI:30616"/>
    </ligand>
</feature>
<evidence type="ECO:0000256" key="5">
    <source>
        <dbReference type="ARBA" id="ARBA00022741"/>
    </source>
</evidence>
<comment type="similarity">
    <text evidence="1 10">Belongs to the GHMP kinase family. IspE subfamily.</text>
</comment>
<dbReference type="SUPFAM" id="SSF55060">
    <property type="entry name" value="GHMP Kinase, C-terminal domain"/>
    <property type="match status" value="1"/>
</dbReference>
<keyword evidence="5 10" id="KW-0547">Nucleotide-binding</keyword>
<dbReference type="PANTHER" id="PTHR43527">
    <property type="entry name" value="4-DIPHOSPHOCYTIDYL-2-C-METHYL-D-ERYTHRITOL KINASE, CHLOROPLASTIC"/>
    <property type="match status" value="1"/>
</dbReference>
<dbReference type="HAMAP" id="MF_00061">
    <property type="entry name" value="IspE"/>
    <property type="match status" value="1"/>
</dbReference>
<accession>A0A501WKE5</accession>
<feature type="active site" evidence="10">
    <location>
        <position position="135"/>
    </location>
</feature>
<dbReference type="EC" id="2.7.1.148" evidence="2 10"/>
<dbReference type="GO" id="GO:0019288">
    <property type="term" value="P:isopentenyl diphosphate biosynthetic process, methylerythritol 4-phosphate pathway"/>
    <property type="evidence" value="ECO:0007669"/>
    <property type="project" value="UniProtKB-UniRule"/>
</dbReference>
<evidence type="ECO:0000256" key="2">
    <source>
        <dbReference type="ARBA" id="ARBA00012052"/>
    </source>
</evidence>
<evidence type="ECO:0000256" key="8">
    <source>
        <dbReference type="ARBA" id="ARBA00023229"/>
    </source>
</evidence>
<sequence length="288" mass="28715">MPSPVIEPPVIERARAKVNLCLHVTGRRADGYHLLDSLVAFAEIGDELRAEPAETPSLAIGGPFAAGLDAGPDNLVLRAAALMGGGAAFTLAKNLPVASGIGGGSADAAAALRALARLRGQRLPAPEAVLGLGADVPVCLAGVPTRMSGIGEVLAPVRLPPFAMVLVNPGVGVATGAVFSRLARRDNPPLGAIPDFTASGDLFAWLATRRNDLEAPAAEVAPVIGGVIAALGASPGCALARMSGSGATVFGLFETLGAAEAAAARLRIAEPDWWVASAPAAGPASAGL</sequence>
<evidence type="ECO:0000259" key="11">
    <source>
        <dbReference type="Pfam" id="PF00288"/>
    </source>
</evidence>
<evidence type="ECO:0000313" key="14">
    <source>
        <dbReference type="Proteomes" id="UP000319255"/>
    </source>
</evidence>
<comment type="catalytic activity">
    <reaction evidence="10">
        <text>4-CDP-2-C-methyl-D-erythritol + ATP = 4-CDP-2-C-methyl-D-erythritol 2-phosphate + ADP + H(+)</text>
        <dbReference type="Rhea" id="RHEA:18437"/>
        <dbReference type="ChEBI" id="CHEBI:15378"/>
        <dbReference type="ChEBI" id="CHEBI:30616"/>
        <dbReference type="ChEBI" id="CHEBI:57823"/>
        <dbReference type="ChEBI" id="CHEBI:57919"/>
        <dbReference type="ChEBI" id="CHEBI:456216"/>
        <dbReference type="EC" id="2.7.1.148"/>
    </reaction>
</comment>
<dbReference type="NCBIfam" id="NF011202">
    <property type="entry name" value="PRK14608.1"/>
    <property type="match status" value="1"/>
</dbReference>
<keyword evidence="6 10" id="KW-0418">Kinase</keyword>
<dbReference type="Pfam" id="PF08544">
    <property type="entry name" value="GHMP_kinases_C"/>
    <property type="match status" value="1"/>
</dbReference>
<evidence type="ECO:0000256" key="1">
    <source>
        <dbReference type="ARBA" id="ARBA00009684"/>
    </source>
</evidence>
<dbReference type="EMBL" id="VFRP01000019">
    <property type="protein sequence ID" value="TPE48860.1"/>
    <property type="molecule type" value="Genomic_DNA"/>
</dbReference>
<dbReference type="InterPro" id="IPR036554">
    <property type="entry name" value="GHMP_kinase_C_sf"/>
</dbReference>
<proteinExistence type="inferred from homology"/>
<dbReference type="GO" id="GO:0005524">
    <property type="term" value="F:ATP binding"/>
    <property type="evidence" value="ECO:0007669"/>
    <property type="project" value="UniProtKB-UniRule"/>
</dbReference>
<evidence type="ECO:0000259" key="12">
    <source>
        <dbReference type="Pfam" id="PF08544"/>
    </source>
</evidence>
<dbReference type="GO" id="GO:0050515">
    <property type="term" value="F:4-(cytidine 5'-diphospho)-2-C-methyl-D-erythritol kinase activity"/>
    <property type="evidence" value="ECO:0007669"/>
    <property type="project" value="UniProtKB-UniRule"/>
</dbReference>
<keyword evidence="8 10" id="KW-0414">Isoprene biosynthesis</keyword>
<gene>
    <name evidence="10" type="primary">ispE</name>
    <name evidence="13" type="ORF">FJM51_16785</name>
</gene>
<evidence type="ECO:0000313" key="13">
    <source>
        <dbReference type="EMBL" id="TPE48860.1"/>
    </source>
</evidence>
<keyword evidence="4 10" id="KW-0808">Transferase</keyword>
<name>A0A501WKE5_9RHOB</name>
<comment type="function">
    <text evidence="10">Catalyzes the phosphorylation of the position 2 hydroxy group of 4-diphosphocytidyl-2C-methyl-D-erythritol.</text>
</comment>
<evidence type="ECO:0000256" key="4">
    <source>
        <dbReference type="ARBA" id="ARBA00022679"/>
    </source>
</evidence>
<dbReference type="SUPFAM" id="SSF54211">
    <property type="entry name" value="Ribosomal protein S5 domain 2-like"/>
    <property type="match status" value="1"/>
</dbReference>
<dbReference type="Gene3D" id="3.30.230.10">
    <property type="match status" value="1"/>
</dbReference>
<comment type="pathway">
    <text evidence="10">Isoprenoid biosynthesis; isopentenyl diphosphate biosynthesis via DXP pathway; isopentenyl diphosphate from 1-deoxy-D-xylulose 5-phosphate: step 3/6.</text>
</comment>
<dbReference type="GO" id="GO:0016114">
    <property type="term" value="P:terpenoid biosynthetic process"/>
    <property type="evidence" value="ECO:0007669"/>
    <property type="project" value="InterPro"/>
</dbReference>
<dbReference type="Gene3D" id="3.30.70.890">
    <property type="entry name" value="GHMP kinase, C-terminal domain"/>
    <property type="match status" value="1"/>
</dbReference>
<feature type="active site" evidence="10">
    <location>
        <position position="17"/>
    </location>
</feature>
<organism evidence="13 14">
    <name type="scientific">Amaricoccus solimangrovi</name>
    <dbReference type="NCBI Taxonomy" id="2589815"/>
    <lineage>
        <taxon>Bacteria</taxon>
        <taxon>Pseudomonadati</taxon>
        <taxon>Pseudomonadota</taxon>
        <taxon>Alphaproteobacteria</taxon>
        <taxon>Rhodobacterales</taxon>
        <taxon>Paracoccaceae</taxon>
        <taxon>Amaricoccus</taxon>
    </lineage>
</organism>
<dbReference type="OrthoDB" id="9809438at2"/>
<dbReference type="InterPro" id="IPR004424">
    <property type="entry name" value="IspE"/>
</dbReference>
<evidence type="ECO:0000256" key="10">
    <source>
        <dbReference type="HAMAP-Rule" id="MF_00061"/>
    </source>
</evidence>
<dbReference type="Pfam" id="PF00288">
    <property type="entry name" value="GHMP_kinases_N"/>
    <property type="match status" value="1"/>
</dbReference>
<dbReference type="AlphaFoldDB" id="A0A501WKE5"/>